<reference evidence="2 3" key="1">
    <citation type="submission" date="2024-09" db="EMBL/GenBank/DDBJ databases">
        <authorList>
            <person name="Sun Q."/>
            <person name="Mori K."/>
        </authorList>
    </citation>
    <scope>NUCLEOTIDE SEQUENCE [LARGE SCALE GENOMIC DNA]</scope>
    <source>
        <strain evidence="2 3">NCAIM B.02529</strain>
    </source>
</reference>
<dbReference type="EC" id="1.-.-.-" evidence="2"/>
<dbReference type="PANTHER" id="PTHR33336">
    <property type="entry name" value="QUINOL MONOOXYGENASE YGIN-RELATED"/>
    <property type="match status" value="1"/>
</dbReference>
<evidence type="ECO:0000313" key="3">
    <source>
        <dbReference type="Proteomes" id="UP001589836"/>
    </source>
</evidence>
<keyword evidence="2" id="KW-0560">Oxidoreductase</keyword>
<organism evidence="2 3">
    <name type="scientific">Pontibacillus salicampi</name>
    <dbReference type="NCBI Taxonomy" id="1449801"/>
    <lineage>
        <taxon>Bacteria</taxon>
        <taxon>Bacillati</taxon>
        <taxon>Bacillota</taxon>
        <taxon>Bacilli</taxon>
        <taxon>Bacillales</taxon>
        <taxon>Bacillaceae</taxon>
        <taxon>Pontibacillus</taxon>
    </lineage>
</organism>
<dbReference type="SUPFAM" id="SSF54909">
    <property type="entry name" value="Dimeric alpha+beta barrel"/>
    <property type="match status" value="1"/>
</dbReference>
<dbReference type="Gene3D" id="3.30.70.100">
    <property type="match status" value="1"/>
</dbReference>
<dbReference type="Proteomes" id="UP001589836">
    <property type="component" value="Unassembled WGS sequence"/>
</dbReference>
<dbReference type="GO" id="GO:0004497">
    <property type="term" value="F:monooxygenase activity"/>
    <property type="evidence" value="ECO:0007669"/>
    <property type="project" value="UniProtKB-KW"/>
</dbReference>
<sequence length="95" mass="11033">MEQISITAVFTPKEGKADALQSELKKAQKASRQEPGCLQYDLHQSIDDDTLVLHELYENNEAVQQHINSEHYQEYRKNTEDLLASRNVYKLKKLD</sequence>
<comment type="caution">
    <text evidence="2">The sequence shown here is derived from an EMBL/GenBank/DDBJ whole genome shotgun (WGS) entry which is preliminary data.</text>
</comment>
<protein>
    <submittedName>
        <fullName evidence="2">Quinol monooxygenase</fullName>
        <ecNumber evidence="2">1.-.-.-</ecNumber>
    </submittedName>
</protein>
<keyword evidence="2" id="KW-0503">Monooxygenase</keyword>
<dbReference type="InterPro" id="IPR050744">
    <property type="entry name" value="AI-2_Isomerase_LsrG"/>
</dbReference>
<proteinExistence type="predicted"/>
<evidence type="ECO:0000313" key="2">
    <source>
        <dbReference type="EMBL" id="MFC0522138.1"/>
    </source>
</evidence>
<feature type="domain" description="ABM" evidence="1">
    <location>
        <begin position="4"/>
        <end position="91"/>
    </location>
</feature>
<dbReference type="InterPro" id="IPR007138">
    <property type="entry name" value="ABM_dom"/>
</dbReference>
<name>A0ABV6LIG0_9BACI</name>
<gene>
    <name evidence="2" type="ORF">ACFFGV_00855</name>
</gene>
<keyword evidence="3" id="KW-1185">Reference proteome</keyword>
<dbReference type="PROSITE" id="PS51725">
    <property type="entry name" value="ABM"/>
    <property type="match status" value="1"/>
</dbReference>
<accession>A0ABV6LIG0</accession>
<dbReference type="EMBL" id="JBHLTP010000002">
    <property type="protein sequence ID" value="MFC0522138.1"/>
    <property type="molecule type" value="Genomic_DNA"/>
</dbReference>
<dbReference type="PANTHER" id="PTHR33336:SF3">
    <property type="entry name" value="ABM DOMAIN-CONTAINING PROTEIN"/>
    <property type="match status" value="1"/>
</dbReference>
<dbReference type="Pfam" id="PF03992">
    <property type="entry name" value="ABM"/>
    <property type="match status" value="1"/>
</dbReference>
<evidence type="ECO:0000259" key="1">
    <source>
        <dbReference type="PROSITE" id="PS51725"/>
    </source>
</evidence>
<dbReference type="RefSeq" id="WP_377344646.1">
    <property type="nucleotide sequence ID" value="NZ_JBHLTP010000002.1"/>
</dbReference>
<dbReference type="InterPro" id="IPR011008">
    <property type="entry name" value="Dimeric_a/b-barrel"/>
</dbReference>